<dbReference type="OrthoDB" id="5917568at2759"/>
<dbReference type="EMBL" id="JYDJ01000047">
    <property type="protein sequence ID" value="KRX47141.1"/>
    <property type="molecule type" value="Genomic_DNA"/>
</dbReference>
<evidence type="ECO:0000256" key="1">
    <source>
        <dbReference type="SAM" id="SignalP"/>
    </source>
</evidence>
<proteinExistence type="predicted"/>
<accession>A0A0V0U7K5</accession>
<sequence>MKLLCVFILPFSCIYIVSTAKWYSDRPEPSNLQAYYPIYKQGMRTFKLLKSEDELNRLMATNQYFTLVDKILVAKEKRDPNCRFLSPIHELYNEKYDKYIYMLKDEDIESYTLYEWKDNGIIGYGVIAKFDCRADLVVTHHYHEDRFNDSSFIVEHSDYARFRNYYDLGTLFACWK</sequence>
<keyword evidence="3" id="KW-1185">Reference proteome</keyword>
<protein>
    <submittedName>
        <fullName evidence="2">Uncharacterized protein</fullName>
    </submittedName>
</protein>
<feature type="chain" id="PRO_5006869897" evidence="1">
    <location>
        <begin position="20"/>
        <end position="176"/>
    </location>
</feature>
<reference evidence="2 3" key="1">
    <citation type="submission" date="2015-01" db="EMBL/GenBank/DDBJ databases">
        <title>Evolution of Trichinella species and genotypes.</title>
        <authorList>
            <person name="Korhonen P.K."/>
            <person name="Edoardo P."/>
            <person name="Giuseppe L.R."/>
            <person name="Gasser R.B."/>
        </authorList>
    </citation>
    <scope>NUCLEOTIDE SEQUENCE [LARGE SCALE GENOMIC DNA]</scope>
    <source>
        <strain evidence="2">ISS417</strain>
    </source>
</reference>
<evidence type="ECO:0000313" key="3">
    <source>
        <dbReference type="Proteomes" id="UP000055048"/>
    </source>
</evidence>
<keyword evidence="1" id="KW-0732">Signal</keyword>
<dbReference type="AlphaFoldDB" id="A0A0V0U7K5"/>
<organism evidence="2 3">
    <name type="scientific">Trichinella murrelli</name>
    <dbReference type="NCBI Taxonomy" id="144512"/>
    <lineage>
        <taxon>Eukaryota</taxon>
        <taxon>Metazoa</taxon>
        <taxon>Ecdysozoa</taxon>
        <taxon>Nematoda</taxon>
        <taxon>Enoplea</taxon>
        <taxon>Dorylaimia</taxon>
        <taxon>Trichinellida</taxon>
        <taxon>Trichinellidae</taxon>
        <taxon>Trichinella</taxon>
    </lineage>
</organism>
<name>A0A0V0U7K5_9BILA</name>
<dbReference type="Proteomes" id="UP000055048">
    <property type="component" value="Unassembled WGS sequence"/>
</dbReference>
<gene>
    <name evidence="2" type="ORF">T05_8437</name>
</gene>
<evidence type="ECO:0000313" key="2">
    <source>
        <dbReference type="EMBL" id="KRX47141.1"/>
    </source>
</evidence>
<comment type="caution">
    <text evidence="2">The sequence shown here is derived from an EMBL/GenBank/DDBJ whole genome shotgun (WGS) entry which is preliminary data.</text>
</comment>
<feature type="signal peptide" evidence="1">
    <location>
        <begin position="1"/>
        <end position="19"/>
    </location>
</feature>